<dbReference type="AlphaFoldDB" id="A0AAW9QLX1"/>
<sequence>MELSVWLTFVAAAFAISLSPGTAAIAAMSTGSQVGLARGWRLLPGLALGITTQMAIVALGLGALIIASSLAFQVVKWLGVGYLAWLGWQQWRAPAKALDEAATRAGPGARGLLMRGWMINALNPKGTVFMLAVVPQFLDLARPLPLQYLAITATLCVSEMIVMAGYMAVAARVLGMLRSPKQVGWMNRTFGALFMAAAALLATFKRAA</sequence>
<gene>
    <name evidence="8" type="ORF">V4F39_24685</name>
</gene>
<keyword evidence="3" id="KW-1003">Cell membrane</keyword>
<dbReference type="Pfam" id="PF01810">
    <property type="entry name" value="LysE"/>
    <property type="match status" value="1"/>
</dbReference>
<feature type="transmembrane region" description="Helical" evidence="7">
    <location>
        <begin position="185"/>
        <end position="204"/>
    </location>
</feature>
<dbReference type="PANTHER" id="PTHR30086:SF14">
    <property type="entry name" value="HOMOSERINE_HOMOSERINE LACTONE EFFLUX PROTEIN"/>
    <property type="match status" value="1"/>
</dbReference>
<evidence type="ECO:0000256" key="6">
    <source>
        <dbReference type="ARBA" id="ARBA00023136"/>
    </source>
</evidence>
<organism evidence="8 9">
    <name type="scientific">Aquincola agrisoli</name>
    <dbReference type="NCBI Taxonomy" id="3119538"/>
    <lineage>
        <taxon>Bacteria</taxon>
        <taxon>Pseudomonadati</taxon>
        <taxon>Pseudomonadota</taxon>
        <taxon>Betaproteobacteria</taxon>
        <taxon>Burkholderiales</taxon>
        <taxon>Sphaerotilaceae</taxon>
        <taxon>Aquincola</taxon>
    </lineage>
</organism>
<protein>
    <submittedName>
        <fullName evidence="8">LysE family transporter</fullName>
    </submittedName>
</protein>
<evidence type="ECO:0000256" key="7">
    <source>
        <dbReference type="SAM" id="Phobius"/>
    </source>
</evidence>
<keyword evidence="6 7" id="KW-0472">Membrane</keyword>
<dbReference type="PANTHER" id="PTHR30086">
    <property type="entry name" value="ARGININE EXPORTER PROTEIN ARGO"/>
    <property type="match status" value="1"/>
</dbReference>
<evidence type="ECO:0000256" key="5">
    <source>
        <dbReference type="ARBA" id="ARBA00022989"/>
    </source>
</evidence>
<evidence type="ECO:0000313" key="8">
    <source>
        <dbReference type="EMBL" id="MEF7617133.1"/>
    </source>
</evidence>
<dbReference type="PIRSF" id="PIRSF006324">
    <property type="entry name" value="LeuE"/>
    <property type="match status" value="1"/>
</dbReference>
<keyword evidence="5 7" id="KW-1133">Transmembrane helix</keyword>
<keyword evidence="4 7" id="KW-0812">Transmembrane</keyword>
<accession>A0AAW9QLX1</accession>
<keyword evidence="9" id="KW-1185">Reference proteome</keyword>
<dbReference type="EMBL" id="JAZIBG010000054">
    <property type="protein sequence ID" value="MEF7617133.1"/>
    <property type="molecule type" value="Genomic_DNA"/>
</dbReference>
<feature type="transmembrane region" description="Helical" evidence="7">
    <location>
        <begin position="42"/>
        <end position="67"/>
    </location>
</feature>
<name>A0AAW9QLX1_9BURK</name>
<dbReference type="GO" id="GO:0005886">
    <property type="term" value="C:plasma membrane"/>
    <property type="evidence" value="ECO:0007669"/>
    <property type="project" value="UniProtKB-SubCell"/>
</dbReference>
<evidence type="ECO:0000313" key="9">
    <source>
        <dbReference type="Proteomes" id="UP001336250"/>
    </source>
</evidence>
<comment type="subcellular location">
    <subcellularLocation>
        <location evidence="1">Cell membrane</location>
        <topology evidence="1">Multi-pass membrane protein</topology>
    </subcellularLocation>
</comment>
<evidence type="ECO:0000256" key="4">
    <source>
        <dbReference type="ARBA" id="ARBA00022692"/>
    </source>
</evidence>
<comment type="caution">
    <text evidence="8">The sequence shown here is derived from an EMBL/GenBank/DDBJ whole genome shotgun (WGS) entry which is preliminary data.</text>
</comment>
<feature type="transmembrane region" description="Helical" evidence="7">
    <location>
        <begin position="148"/>
        <end position="173"/>
    </location>
</feature>
<proteinExistence type="inferred from homology"/>
<evidence type="ECO:0000256" key="3">
    <source>
        <dbReference type="ARBA" id="ARBA00022475"/>
    </source>
</evidence>
<evidence type="ECO:0000256" key="2">
    <source>
        <dbReference type="ARBA" id="ARBA00007928"/>
    </source>
</evidence>
<dbReference type="RefSeq" id="WP_332292817.1">
    <property type="nucleotide sequence ID" value="NZ_JAZIBG010000054.1"/>
</dbReference>
<evidence type="ECO:0000256" key="1">
    <source>
        <dbReference type="ARBA" id="ARBA00004651"/>
    </source>
</evidence>
<dbReference type="Proteomes" id="UP001336250">
    <property type="component" value="Unassembled WGS sequence"/>
</dbReference>
<reference evidence="8 9" key="1">
    <citation type="submission" date="2024-02" db="EMBL/GenBank/DDBJ databases">
        <title>Genome sequence of Aquincola sp. MAHUQ-54.</title>
        <authorList>
            <person name="Huq M.A."/>
        </authorList>
    </citation>
    <scope>NUCLEOTIDE SEQUENCE [LARGE SCALE GENOMIC DNA]</scope>
    <source>
        <strain evidence="8 9">MAHUQ-54</strain>
    </source>
</reference>
<dbReference type="InterPro" id="IPR001123">
    <property type="entry name" value="LeuE-type"/>
</dbReference>
<comment type="similarity">
    <text evidence="2">Belongs to the Rht family.</text>
</comment>
<dbReference type="GO" id="GO:0042970">
    <property type="term" value="F:homoserine transmembrane transporter activity"/>
    <property type="evidence" value="ECO:0007669"/>
    <property type="project" value="TreeGrafter"/>
</dbReference>